<comment type="caution">
    <text evidence="1">The sequence shown here is derived from an EMBL/GenBank/DDBJ whole genome shotgun (WGS) entry which is preliminary data.</text>
</comment>
<dbReference type="Proteomes" id="UP001075354">
    <property type="component" value="Chromosome 2"/>
</dbReference>
<proteinExistence type="predicted"/>
<sequence length="271" mass="31040">MTGFISRVINYVESRVPPKSKIDEWDIHKALINDVLRCTMQPAGKQNFKRAMDTILRWCSKGTGKNGEGRMTTEPTFPKDGEFEKNVRLIKTLWSDFKSSILEPSLTQRSSEAEINIAIDAYMPYFDDAAKRSEVSKSIAEVYRNSKKPAKFVKTNNRYDQKISYHYNKAARFLACLLVRKCRRGGVPTTVTMSEYAKAVFMEGEDVYHVLVTRHKNQASGPLDVFIPSRDKKLFDEFYALRKRMASLKGTDFTKCDLLIPGLDGKMLKHL</sequence>
<evidence type="ECO:0000313" key="2">
    <source>
        <dbReference type="Proteomes" id="UP001075354"/>
    </source>
</evidence>
<reference evidence="1" key="1">
    <citation type="submission" date="2022-12" db="EMBL/GenBank/DDBJ databases">
        <title>Chromosome-level genome assembly of the bean flower thrips Megalurothrips usitatus.</title>
        <authorList>
            <person name="Ma L."/>
            <person name="Liu Q."/>
            <person name="Li H."/>
            <person name="Cai W."/>
        </authorList>
    </citation>
    <scope>NUCLEOTIDE SEQUENCE</scope>
    <source>
        <strain evidence="1">Cailab_2022a</strain>
    </source>
</reference>
<evidence type="ECO:0000313" key="1">
    <source>
        <dbReference type="EMBL" id="KAJ1530174.1"/>
    </source>
</evidence>
<organism evidence="1 2">
    <name type="scientific">Megalurothrips usitatus</name>
    <name type="common">bean blossom thrips</name>
    <dbReference type="NCBI Taxonomy" id="439358"/>
    <lineage>
        <taxon>Eukaryota</taxon>
        <taxon>Metazoa</taxon>
        <taxon>Ecdysozoa</taxon>
        <taxon>Arthropoda</taxon>
        <taxon>Hexapoda</taxon>
        <taxon>Insecta</taxon>
        <taxon>Pterygota</taxon>
        <taxon>Neoptera</taxon>
        <taxon>Paraneoptera</taxon>
        <taxon>Thysanoptera</taxon>
        <taxon>Terebrantia</taxon>
        <taxon>Thripoidea</taxon>
        <taxon>Thripidae</taxon>
        <taxon>Megalurothrips</taxon>
    </lineage>
</organism>
<name>A0AAV7Y1P5_9NEOP</name>
<accession>A0AAV7Y1P5</accession>
<protein>
    <submittedName>
        <fullName evidence="1">Uncharacterized protein</fullName>
    </submittedName>
</protein>
<dbReference type="EMBL" id="JAPTSV010000002">
    <property type="protein sequence ID" value="KAJ1530174.1"/>
    <property type="molecule type" value="Genomic_DNA"/>
</dbReference>
<gene>
    <name evidence="1" type="ORF">ONE63_005105</name>
</gene>
<dbReference type="AlphaFoldDB" id="A0AAV7Y1P5"/>
<keyword evidence="2" id="KW-1185">Reference proteome</keyword>